<accession>A0ABD2L4Z7</accession>
<evidence type="ECO:0000313" key="3">
    <source>
        <dbReference type="Proteomes" id="UP001620626"/>
    </source>
</evidence>
<organism evidence="2 3">
    <name type="scientific">Heterodera trifolii</name>
    <dbReference type="NCBI Taxonomy" id="157864"/>
    <lineage>
        <taxon>Eukaryota</taxon>
        <taxon>Metazoa</taxon>
        <taxon>Ecdysozoa</taxon>
        <taxon>Nematoda</taxon>
        <taxon>Chromadorea</taxon>
        <taxon>Rhabditida</taxon>
        <taxon>Tylenchina</taxon>
        <taxon>Tylenchomorpha</taxon>
        <taxon>Tylenchoidea</taxon>
        <taxon>Heteroderidae</taxon>
        <taxon>Heteroderinae</taxon>
        <taxon>Heterodera</taxon>
    </lineage>
</organism>
<dbReference type="EMBL" id="JBICBT010000548">
    <property type="protein sequence ID" value="KAL3110256.1"/>
    <property type="molecule type" value="Genomic_DNA"/>
</dbReference>
<sequence length="103" mass="11463">MGILLVVLLLLIVSPILFDEVIGGCVGSTLNHDEVPGAKDRADMQNDFWKACGNKCEKDGRKKRDESNCAPFYTSTEKGRFYCSCQWNGKKCEANLSECKLNP</sequence>
<feature type="chain" id="PRO_5044845154" description="EGF-like domain-containing protein" evidence="1">
    <location>
        <begin position="19"/>
        <end position="103"/>
    </location>
</feature>
<protein>
    <recommendedName>
        <fullName evidence="4">EGF-like domain-containing protein</fullName>
    </recommendedName>
</protein>
<evidence type="ECO:0000313" key="2">
    <source>
        <dbReference type="EMBL" id="KAL3110256.1"/>
    </source>
</evidence>
<proteinExistence type="predicted"/>
<reference evidence="2 3" key="1">
    <citation type="submission" date="2024-10" db="EMBL/GenBank/DDBJ databases">
        <authorList>
            <person name="Kim D."/>
        </authorList>
    </citation>
    <scope>NUCLEOTIDE SEQUENCE [LARGE SCALE GENOMIC DNA]</scope>
    <source>
        <strain evidence="2">BH-2024</strain>
    </source>
</reference>
<keyword evidence="1" id="KW-0732">Signal</keyword>
<dbReference type="Proteomes" id="UP001620626">
    <property type="component" value="Unassembled WGS sequence"/>
</dbReference>
<dbReference type="AlphaFoldDB" id="A0ABD2L4Z7"/>
<name>A0ABD2L4Z7_9BILA</name>
<evidence type="ECO:0000256" key="1">
    <source>
        <dbReference type="SAM" id="SignalP"/>
    </source>
</evidence>
<keyword evidence="3" id="KW-1185">Reference proteome</keyword>
<feature type="signal peptide" evidence="1">
    <location>
        <begin position="1"/>
        <end position="18"/>
    </location>
</feature>
<evidence type="ECO:0008006" key="4">
    <source>
        <dbReference type="Google" id="ProtNLM"/>
    </source>
</evidence>
<comment type="caution">
    <text evidence="2">The sequence shown here is derived from an EMBL/GenBank/DDBJ whole genome shotgun (WGS) entry which is preliminary data.</text>
</comment>
<gene>
    <name evidence="2" type="ORF">niasHT_014974</name>
</gene>